<keyword evidence="2" id="KW-1185">Reference proteome</keyword>
<reference evidence="1 2" key="1">
    <citation type="submission" date="2017-10" db="EMBL/GenBank/DDBJ databases">
        <title>Massilia psychrophilum sp. nov., a novel purple-pigmented bacterium isolated from Tianshan glacier, Xinjiang Municipality, China.</title>
        <authorList>
            <person name="Wang H."/>
        </authorList>
    </citation>
    <scope>NUCLEOTIDE SEQUENCE [LARGE SCALE GENOMIC DNA]</scope>
    <source>
        <strain evidence="1 2">JCM 30074</strain>
    </source>
</reference>
<evidence type="ECO:0000313" key="1">
    <source>
        <dbReference type="EMBL" id="PIL43868.1"/>
    </source>
</evidence>
<comment type="caution">
    <text evidence="1">The sequence shown here is derived from an EMBL/GenBank/DDBJ whole genome shotgun (WGS) entry which is preliminary data.</text>
</comment>
<dbReference type="AlphaFoldDB" id="A0A2G8TE04"/>
<protein>
    <submittedName>
        <fullName evidence="1">Uncharacterized protein</fullName>
    </submittedName>
</protein>
<accession>A0A2G8TE04</accession>
<gene>
    <name evidence="1" type="ORF">CR105_16075</name>
</gene>
<name>A0A2G8TE04_9BURK</name>
<dbReference type="Proteomes" id="UP000230390">
    <property type="component" value="Unassembled WGS sequence"/>
</dbReference>
<sequence>MLKFECMTGESGELEFSVDAGADVRRLARQALLRCDSGECVLTWGQIKELAQFSVDELSKGARHAIDCTDVLIAADRLEGSPPRKKYENESDYINDNGADTVLDDWLAQKDGPDWHRLTQISPSLSNIQAMAAFALWNVDQALLAQKAKEYHRAMELLCIVSGALSTAFFFTGWLEGMRISDEKRREDGQRGATKTNAPKSKLRKWVVDAFQAGSWPSPYRASFVLAPLAIAKAPEFQTVLSSQRAQTTIYEWLRAAGREGETSVR</sequence>
<proteinExistence type="predicted"/>
<dbReference type="OrthoDB" id="10015841at2"/>
<evidence type="ECO:0000313" key="2">
    <source>
        <dbReference type="Proteomes" id="UP000230390"/>
    </source>
</evidence>
<organism evidence="1 2">
    <name type="scientific">Massilia eurypsychrophila</name>
    <dbReference type="NCBI Taxonomy" id="1485217"/>
    <lineage>
        <taxon>Bacteria</taxon>
        <taxon>Pseudomonadati</taxon>
        <taxon>Pseudomonadota</taxon>
        <taxon>Betaproteobacteria</taxon>
        <taxon>Burkholderiales</taxon>
        <taxon>Oxalobacteraceae</taxon>
        <taxon>Telluria group</taxon>
        <taxon>Massilia</taxon>
    </lineage>
</organism>
<dbReference type="RefSeq" id="WP_099789975.1">
    <property type="nucleotide sequence ID" value="NZ_JBHLYV010000012.1"/>
</dbReference>
<dbReference type="EMBL" id="PDOC01000010">
    <property type="protein sequence ID" value="PIL43868.1"/>
    <property type="molecule type" value="Genomic_DNA"/>
</dbReference>